<dbReference type="Pfam" id="PF01501">
    <property type="entry name" value="Glyco_transf_8"/>
    <property type="match status" value="1"/>
</dbReference>
<dbReference type="InterPro" id="IPR050748">
    <property type="entry name" value="Glycosyltrans_8_dom-fam"/>
</dbReference>
<evidence type="ECO:0000313" key="4">
    <source>
        <dbReference type="EMBL" id="MFC4599653.1"/>
    </source>
</evidence>
<keyword evidence="2" id="KW-0808">Transferase</keyword>
<sequence>MNIVAVTDDRYAQHLGVMITSLLENASTPDRVVIYVLTGGLASDNEKKLNEITNRYRANLKILTLDATLFESFGTRNRMSHAAYYKLAIPLIVPEEVDKVIFLDCDLIIKEDIRYLWDTDVSNVSHAAVEEPFFNRHEQLGFPSSQIGIFNSGVMVINVAWWRQNCVFERTMAFLQENSHRIVLHDQDALNAVLYSDWARIHPKWNQFATIVYLRAEEIPGDTEAWETALRNPGIIHYSSSKPWYFLNDHPFKREYFQFLQKTPWADFVPLEQEQAITLLNKPTIVVYGTGSSGLRVHRILTEHGANISYFVDGDSSKWGMSYCDREVRSPEHLRQEEMGQLAVFVASYSYYPEMAQNLQSMGLVEGEHFIAGFGRR</sequence>
<evidence type="ECO:0000256" key="1">
    <source>
        <dbReference type="ARBA" id="ARBA00022676"/>
    </source>
</evidence>
<evidence type="ECO:0000313" key="5">
    <source>
        <dbReference type="Proteomes" id="UP001596028"/>
    </source>
</evidence>
<organism evidence="4 5">
    <name type="scientific">Cohnella hongkongensis</name>
    <dbReference type="NCBI Taxonomy" id="178337"/>
    <lineage>
        <taxon>Bacteria</taxon>
        <taxon>Bacillati</taxon>
        <taxon>Bacillota</taxon>
        <taxon>Bacilli</taxon>
        <taxon>Bacillales</taxon>
        <taxon>Paenibacillaceae</taxon>
        <taxon>Cohnella</taxon>
    </lineage>
</organism>
<keyword evidence="1" id="KW-0328">Glycosyltransferase</keyword>
<name>A0ABV9FEN2_9BACL</name>
<proteinExistence type="predicted"/>
<dbReference type="InterPro" id="IPR002495">
    <property type="entry name" value="Glyco_trans_8"/>
</dbReference>
<dbReference type="PANTHER" id="PTHR13778">
    <property type="entry name" value="GLYCOSYLTRANSFERASE 8 DOMAIN-CONTAINING PROTEIN"/>
    <property type="match status" value="1"/>
</dbReference>
<gene>
    <name evidence="4" type="ORF">ACFO3S_15480</name>
</gene>
<evidence type="ECO:0000256" key="2">
    <source>
        <dbReference type="ARBA" id="ARBA00022679"/>
    </source>
</evidence>
<accession>A0ABV9FEN2</accession>
<dbReference type="InterPro" id="IPR029044">
    <property type="entry name" value="Nucleotide-diphossugar_trans"/>
</dbReference>
<reference evidence="5" key="1">
    <citation type="journal article" date="2019" name="Int. J. Syst. Evol. Microbiol.">
        <title>The Global Catalogue of Microorganisms (GCM) 10K type strain sequencing project: providing services to taxonomists for standard genome sequencing and annotation.</title>
        <authorList>
            <consortium name="The Broad Institute Genomics Platform"/>
            <consortium name="The Broad Institute Genome Sequencing Center for Infectious Disease"/>
            <person name="Wu L."/>
            <person name="Ma J."/>
        </authorList>
    </citation>
    <scope>NUCLEOTIDE SEQUENCE [LARGE SCALE GENOMIC DNA]</scope>
    <source>
        <strain evidence="5">CCUG 49571</strain>
    </source>
</reference>
<evidence type="ECO:0000256" key="3">
    <source>
        <dbReference type="ARBA" id="ARBA00022723"/>
    </source>
</evidence>
<dbReference type="RefSeq" id="WP_378097860.1">
    <property type="nucleotide sequence ID" value="NZ_JBHSEP010000011.1"/>
</dbReference>
<dbReference type="CDD" id="cd04194">
    <property type="entry name" value="GT8_A4GalT_like"/>
    <property type="match status" value="1"/>
</dbReference>
<dbReference type="PANTHER" id="PTHR13778:SF47">
    <property type="entry name" value="LIPOPOLYSACCHARIDE 1,3-GALACTOSYLTRANSFERASE"/>
    <property type="match status" value="1"/>
</dbReference>
<dbReference type="Gene3D" id="3.40.50.720">
    <property type="entry name" value="NAD(P)-binding Rossmann-like Domain"/>
    <property type="match status" value="1"/>
</dbReference>
<keyword evidence="3" id="KW-0479">Metal-binding</keyword>
<dbReference type="SUPFAM" id="SSF53448">
    <property type="entry name" value="Nucleotide-diphospho-sugar transferases"/>
    <property type="match status" value="1"/>
</dbReference>
<comment type="caution">
    <text evidence="4">The sequence shown here is derived from an EMBL/GenBank/DDBJ whole genome shotgun (WGS) entry which is preliminary data.</text>
</comment>
<dbReference type="EMBL" id="JBHSEP010000011">
    <property type="protein sequence ID" value="MFC4599653.1"/>
    <property type="molecule type" value="Genomic_DNA"/>
</dbReference>
<dbReference type="Proteomes" id="UP001596028">
    <property type="component" value="Unassembled WGS sequence"/>
</dbReference>
<keyword evidence="5" id="KW-1185">Reference proteome</keyword>
<dbReference type="SUPFAM" id="SSF53335">
    <property type="entry name" value="S-adenosyl-L-methionine-dependent methyltransferases"/>
    <property type="match status" value="1"/>
</dbReference>
<dbReference type="Gene3D" id="3.90.550.10">
    <property type="entry name" value="Spore Coat Polysaccharide Biosynthesis Protein SpsA, Chain A"/>
    <property type="match status" value="1"/>
</dbReference>
<protein>
    <submittedName>
        <fullName evidence="4">Glycosyltransferase family 8 protein</fullName>
    </submittedName>
</protein>
<dbReference type="InterPro" id="IPR029063">
    <property type="entry name" value="SAM-dependent_MTases_sf"/>
</dbReference>